<dbReference type="SUPFAM" id="SSF52540">
    <property type="entry name" value="P-loop containing nucleoside triphosphate hydrolases"/>
    <property type="match status" value="1"/>
</dbReference>
<reference evidence="2 3" key="1">
    <citation type="submission" date="2018-08" db="EMBL/GenBank/DDBJ databases">
        <title>Flavobacterium tibetense sp. nov., isolated from a wetland YonghuCo on Tibetan Plateau.</title>
        <authorList>
            <person name="Phurbu D."/>
            <person name="Lu H."/>
            <person name="Xing P."/>
        </authorList>
    </citation>
    <scope>NUCLEOTIDE SEQUENCE [LARGE SCALE GENOMIC DNA]</scope>
    <source>
        <strain evidence="2 3">DJC</strain>
    </source>
</reference>
<dbReference type="Proteomes" id="UP000284547">
    <property type="component" value="Unassembled WGS sequence"/>
</dbReference>
<dbReference type="AlphaFoldDB" id="A0A411Z0H4"/>
<feature type="domain" description="ATPase AAA-type core" evidence="1">
    <location>
        <begin position="48"/>
        <end position="184"/>
    </location>
</feature>
<dbReference type="InterPro" id="IPR003959">
    <property type="entry name" value="ATPase_AAA_core"/>
</dbReference>
<name>A0A411Z0H4_9RHOB</name>
<dbReference type="Gene3D" id="3.40.50.300">
    <property type="entry name" value="P-loop containing nucleotide triphosphate hydrolases"/>
    <property type="match status" value="1"/>
</dbReference>
<dbReference type="GO" id="GO:0005524">
    <property type="term" value="F:ATP binding"/>
    <property type="evidence" value="ECO:0007669"/>
    <property type="project" value="InterPro"/>
</dbReference>
<proteinExistence type="predicted"/>
<comment type="caution">
    <text evidence="2">The sequence shown here is derived from an EMBL/GenBank/DDBJ whole genome shotgun (WGS) entry which is preliminary data.</text>
</comment>
<dbReference type="GO" id="GO:0016887">
    <property type="term" value="F:ATP hydrolysis activity"/>
    <property type="evidence" value="ECO:0007669"/>
    <property type="project" value="InterPro"/>
</dbReference>
<dbReference type="GO" id="GO:0003697">
    <property type="term" value="F:single-stranded DNA binding"/>
    <property type="evidence" value="ECO:0007669"/>
    <property type="project" value="TreeGrafter"/>
</dbReference>
<organism evidence="2 3">
    <name type="scientific">Pseudotabrizicola alkalilacus</name>
    <dbReference type="NCBI Taxonomy" id="2305252"/>
    <lineage>
        <taxon>Bacteria</taxon>
        <taxon>Pseudomonadati</taxon>
        <taxon>Pseudomonadota</taxon>
        <taxon>Alphaproteobacteria</taxon>
        <taxon>Rhodobacterales</taxon>
        <taxon>Paracoccaceae</taxon>
        <taxon>Pseudotabrizicola</taxon>
    </lineage>
</organism>
<sequence length="185" mass="20068">MGGRLLESNIRSFIRARRRSEAEAATIVWNAMRRSALAGEIGFRLEPLLLDGPPGIGKSSWARALARLLGVEGMVLDATGEQASFGITGLQKGWSGSIIGRPLDLIMRTQGANPIFVIDEIDKAATARSSKDASFGLAEALLPFLEKSSAASWNCPALRLPFDMSWIDWVLTSNDMNVLPDPLTR</sequence>
<dbReference type="PANTHER" id="PTHR43718">
    <property type="entry name" value="LON PROTEASE"/>
    <property type="match status" value="1"/>
</dbReference>
<evidence type="ECO:0000313" key="3">
    <source>
        <dbReference type="Proteomes" id="UP000284547"/>
    </source>
</evidence>
<dbReference type="GO" id="GO:0007005">
    <property type="term" value="P:mitochondrion organization"/>
    <property type="evidence" value="ECO:0007669"/>
    <property type="project" value="TreeGrafter"/>
</dbReference>
<dbReference type="GO" id="GO:0004252">
    <property type="term" value="F:serine-type endopeptidase activity"/>
    <property type="evidence" value="ECO:0007669"/>
    <property type="project" value="InterPro"/>
</dbReference>
<dbReference type="Pfam" id="PF00004">
    <property type="entry name" value="AAA"/>
    <property type="match status" value="1"/>
</dbReference>
<evidence type="ECO:0000313" key="2">
    <source>
        <dbReference type="EMBL" id="RGP36552.1"/>
    </source>
</evidence>
<dbReference type="PANTHER" id="PTHR43718:SF2">
    <property type="entry name" value="LON PROTEASE HOMOLOG, MITOCHONDRIAL"/>
    <property type="match status" value="1"/>
</dbReference>
<dbReference type="GO" id="GO:0051131">
    <property type="term" value="P:chaperone-mediated protein complex assembly"/>
    <property type="evidence" value="ECO:0007669"/>
    <property type="project" value="TreeGrafter"/>
</dbReference>
<dbReference type="EMBL" id="QWEY01000008">
    <property type="protein sequence ID" value="RGP36552.1"/>
    <property type="molecule type" value="Genomic_DNA"/>
</dbReference>
<keyword evidence="3" id="KW-1185">Reference proteome</keyword>
<dbReference type="GO" id="GO:0006515">
    <property type="term" value="P:protein quality control for misfolded or incompletely synthesized proteins"/>
    <property type="evidence" value="ECO:0007669"/>
    <property type="project" value="TreeGrafter"/>
</dbReference>
<gene>
    <name evidence="2" type="ORF">D1012_15305</name>
</gene>
<evidence type="ECO:0000259" key="1">
    <source>
        <dbReference type="Pfam" id="PF00004"/>
    </source>
</evidence>
<dbReference type="InterPro" id="IPR027065">
    <property type="entry name" value="Lon_Prtase"/>
</dbReference>
<dbReference type="GO" id="GO:0004176">
    <property type="term" value="F:ATP-dependent peptidase activity"/>
    <property type="evidence" value="ECO:0007669"/>
    <property type="project" value="InterPro"/>
</dbReference>
<dbReference type="InterPro" id="IPR027417">
    <property type="entry name" value="P-loop_NTPase"/>
</dbReference>
<protein>
    <submittedName>
        <fullName evidence="2">AAA family ATPase</fullName>
    </submittedName>
</protein>
<accession>A0A411Z0H4</accession>